<accession>A0AAE0A7Q2</accession>
<dbReference type="InterPro" id="IPR012337">
    <property type="entry name" value="RNaseH-like_sf"/>
</dbReference>
<proteinExistence type="predicted"/>
<dbReference type="InterPro" id="IPR053151">
    <property type="entry name" value="RNase_H-like"/>
</dbReference>
<name>A0AAE0A7Q2_9ROSI</name>
<dbReference type="Pfam" id="PF13456">
    <property type="entry name" value="RVT_3"/>
    <property type="match status" value="1"/>
</dbReference>
<feature type="region of interest" description="Disordered" evidence="1">
    <location>
        <begin position="1"/>
        <end position="29"/>
    </location>
</feature>
<dbReference type="InterPro" id="IPR044730">
    <property type="entry name" value="RNase_H-like_dom_plant"/>
</dbReference>
<dbReference type="GO" id="GO:0003676">
    <property type="term" value="F:nucleic acid binding"/>
    <property type="evidence" value="ECO:0007669"/>
    <property type="project" value="InterPro"/>
</dbReference>
<sequence>MEEMFRFSTQPEPGKIAAVKEKPPDPRFTCKRARATTNEDESLLRNPFSDSFKSKLLSTTYKVDPITESQARGRFDRIYVELDITKPLKSSLDINDRVIRVEYESLGLICFQCGRVWQSKDSYVEGGVIWYEYEECCGFWFWWNLGKYLGVPLIHSRVSSQTYGEVIEKVQQGLAAWKTTPMMRNLCTFSSGMRFVCLKPVVNWCKLFKSKYLNSRNFFDLELSKGWFVLALGKLLLLVLIWLKWRVGSGEQIRFWTDDWVPDMGVLYAHAFIVLSKDILSQTVIPHGKILTNYQIVVRGLGSVTLRPACEATIKDIDHLLRGCKYSIAIWESLFKGVSSSASFVGDLDVWFLNNLKNDSKVFGKISLCLLFASMVWFIWKWRCKKVFEPDFVTRQNLYQCISRFCCDWLDTWMLILSAAKYAFLVSISWSPPSIGWVKLNVDGSCDTNFGSITVGGMLMDHRKKWLRGFVFNKGVGSALEAELGLFEGLIIAWNVGFQKIIVESDSLSVVQLLSKGIHVNHPLINIATDCSALIVADWCCILNHVYRERDRLADALAYLGYNMDFGCQLFDVPLSEICKVFQDDWSGFASSRMCSLLPPLSAFLVLGGLPFFVPK</sequence>
<dbReference type="InterPro" id="IPR002156">
    <property type="entry name" value="RNaseH_domain"/>
</dbReference>
<evidence type="ECO:0000259" key="2">
    <source>
        <dbReference type="Pfam" id="PF13456"/>
    </source>
</evidence>
<organism evidence="3 4">
    <name type="scientific">Dipteronia sinensis</name>
    <dbReference type="NCBI Taxonomy" id="43782"/>
    <lineage>
        <taxon>Eukaryota</taxon>
        <taxon>Viridiplantae</taxon>
        <taxon>Streptophyta</taxon>
        <taxon>Embryophyta</taxon>
        <taxon>Tracheophyta</taxon>
        <taxon>Spermatophyta</taxon>
        <taxon>Magnoliopsida</taxon>
        <taxon>eudicotyledons</taxon>
        <taxon>Gunneridae</taxon>
        <taxon>Pentapetalae</taxon>
        <taxon>rosids</taxon>
        <taxon>malvids</taxon>
        <taxon>Sapindales</taxon>
        <taxon>Sapindaceae</taxon>
        <taxon>Hippocastanoideae</taxon>
        <taxon>Acereae</taxon>
        <taxon>Dipteronia</taxon>
    </lineage>
</organism>
<dbReference type="CDD" id="cd06222">
    <property type="entry name" value="RNase_H_like"/>
    <property type="match status" value="1"/>
</dbReference>
<evidence type="ECO:0000313" key="4">
    <source>
        <dbReference type="Proteomes" id="UP001281410"/>
    </source>
</evidence>
<dbReference type="PANTHER" id="PTHR47723">
    <property type="entry name" value="OS05G0353850 PROTEIN"/>
    <property type="match status" value="1"/>
</dbReference>
<dbReference type="Gene3D" id="3.30.420.10">
    <property type="entry name" value="Ribonuclease H-like superfamily/Ribonuclease H"/>
    <property type="match status" value="1"/>
</dbReference>
<protein>
    <recommendedName>
        <fullName evidence="2">RNase H type-1 domain-containing protein</fullName>
    </recommendedName>
</protein>
<dbReference type="InterPro" id="IPR036397">
    <property type="entry name" value="RNaseH_sf"/>
</dbReference>
<reference evidence="3" key="1">
    <citation type="journal article" date="2023" name="Plant J.">
        <title>Genome sequences and population genomics provide insights into the demographic history, inbreeding, and mutation load of two 'living fossil' tree species of Dipteronia.</title>
        <authorList>
            <person name="Feng Y."/>
            <person name="Comes H.P."/>
            <person name="Chen J."/>
            <person name="Zhu S."/>
            <person name="Lu R."/>
            <person name="Zhang X."/>
            <person name="Li P."/>
            <person name="Qiu J."/>
            <person name="Olsen K.M."/>
            <person name="Qiu Y."/>
        </authorList>
    </citation>
    <scope>NUCLEOTIDE SEQUENCE</scope>
    <source>
        <strain evidence="3">NBL</strain>
    </source>
</reference>
<dbReference type="SUPFAM" id="SSF53098">
    <property type="entry name" value="Ribonuclease H-like"/>
    <property type="match status" value="1"/>
</dbReference>
<gene>
    <name evidence="3" type="ORF">Dsin_019521</name>
</gene>
<feature type="domain" description="RNase H type-1" evidence="2">
    <location>
        <begin position="441"/>
        <end position="558"/>
    </location>
</feature>
<keyword evidence="4" id="KW-1185">Reference proteome</keyword>
<evidence type="ECO:0000256" key="1">
    <source>
        <dbReference type="SAM" id="MobiDB-lite"/>
    </source>
</evidence>
<evidence type="ECO:0000313" key="3">
    <source>
        <dbReference type="EMBL" id="KAK3205475.1"/>
    </source>
</evidence>
<dbReference type="Proteomes" id="UP001281410">
    <property type="component" value="Unassembled WGS sequence"/>
</dbReference>
<dbReference type="EMBL" id="JANJYJ010000006">
    <property type="protein sequence ID" value="KAK3205475.1"/>
    <property type="molecule type" value="Genomic_DNA"/>
</dbReference>
<dbReference type="GO" id="GO:0004523">
    <property type="term" value="F:RNA-DNA hybrid ribonuclease activity"/>
    <property type="evidence" value="ECO:0007669"/>
    <property type="project" value="InterPro"/>
</dbReference>
<dbReference type="PANTHER" id="PTHR47723:SF19">
    <property type="entry name" value="POLYNUCLEOTIDYL TRANSFERASE, RIBONUCLEASE H-LIKE SUPERFAMILY PROTEIN"/>
    <property type="match status" value="1"/>
</dbReference>
<dbReference type="AlphaFoldDB" id="A0AAE0A7Q2"/>
<comment type="caution">
    <text evidence="3">The sequence shown here is derived from an EMBL/GenBank/DDBJ whole genome shotgun (WGS) entry which is preliminary data.</text>
</comment>